<reference evidence="2 3" key="1">
    <citation type="submission" date="2014-01" db="EMBL/GenBank/DDBJ databases">
        <title>Genome sequence determination for a cystic fibrosis isolate, Inquilinus limosus.</title>
        <authorList>
            <person name="Pino M."/>
            <person name="Di Conza J."/>
            <person name="Gutkind G."/>
        </authorList>
    </citation>
    <scope>NUCLEOTIDE SEQUENCE [LARGE SCALE GENOMIC DNA]</scope>
    <source>
        <strain evidence="2 3">MP06</strain>
    </source>
</reference>
<sequence length="109" mass="11507">MPALEEITGPYEWLVRWDHITGTLQGQHYATATSILRDGVIVPGATSINPPQAITVESATTIAEVSELLNTGALQRIAELEAQLADALAQRDAVVARAEQAETAAQASA</sequence>
<name>A0A0A0DA57_9PROT</name>
<feature type="coiled-coil region" evidence="1">
    <location>
        <begin position="70"/>
        <end position="97"/>
    </location>
</feature>
<organism evidence="2 3">
    <name type="scientific">Inquilinus limosus MP06</name>
    <dbReference type="NCBI Taxonomy" id="1398085"/>
    <lineage>
        <taxon>Bacteria</taxon>
        <taxon>Pseudomonadati</taxon>
        <taxon>Pseudomonadota</taxon>
        <taxon>Alphaproteobacteria</taxon>
        <taxon>Rhodospirillales</taxon>
        <taxon>Rhodospirillaceae</taxon>
        <taxon>Inquilinus</taxon>
    </lineage>
</organism>
<keyword evidence="1" id="KW-0175">Coiled coil</keyword>
<dbReference type="RefSeq" id="WP_034834219.1">
    <property type="nucleotide sequence ID" value="NZ_JANX01000070.1"/>
</dbReference>
<gene>
    <name evidence="2" type="ORF">P409_08370</name>
</gene>
<proteinExistence type="predicted"/>
<accession>A0A0A0DA57</accession>
<dbReference type="EMBL" id="JANX01000070">
    <property type="protein sequence ID" value="KGM34768.1"/>
    <property type="molecule type" value="Genomic_DNA"/>
</dbReference>
<protein>
    <submittedName>
        <fullName evidence="2">Uncharacterized protein</fullName>
    </submittedName>
</protein>
<dbReference type="Proteomes" id="UP000029995">
    <property type="component" value="Unassembled WGS sequence"/>
</dbReference>
<dbReference type="AlphaFoldDB" id="A0A0A0DA57"/>
<evidence type="ECO:0000313" key="3">
    <source>
        <dbReference type="Proteomes" id="UP000029995"/>
    </source>
</evidence>
<comment type="caution">
    <text evidence="2">The sequence shown here is derived from an EMBL/GenBank/DDBJ whole genome shotgun (WGS) entry which is preliminary data.</text>
</comment>
<evidence type="ECO:0000313" key="2">
    <source>
        <dbReference type="EMBL" id="KGM34768.1"/>
    </source>
</evidence>
<evidence type="ECO:0000256" key="1">
    <source>
        <dbReference type="SAM" id="Coils"/>
    </source>
</evidence>